<evidence type="ECO:0000256" key="2">
    <source>
        <dbReference type="ARBA" id="ARBA00022679"/>
    </source>
</evidence>
<sequence>MSLSAGSTPPAAAPRWTWLPHPHGEAAEPHARAWLAAELGDAGLQLVRDARQRPHLQPPHQGWDCNWSHSGERLLVALARGARVGVDLERLQRRPRALEIAQRYFTAREADWLAAQADRDLAFLRLWCAKEAVLKAHGHGLSFGLHRLRFEADDSSLRLVECDAELGAAQAWRLQEIAPGPGYLGALAWRPELGL</sequence>
<organism evidence="5 6">
    <name type="scientific">Lysobacter enzymogenes</name>
    <dbReference type="NCBI Taxonomy" id="69"/>
    <lineage>
        <taxon>Bacteria</taxon>
        <taxon>Pseudomonadati</taxon>
        <taxon>Pseudomonadota</taxon>
        <taxon>Gammaproteobacteria</taxon>
        <taxon>Lysobacterales</taxon>
        <taxon>Lysobacteraceae</taxon>
        <taxon>Lysobacter</taxon>
    </lineage>
</organism>
<dbReference type="InterPro" id="IPR037143">
    <property type="entry name" value="4-PPantetheinyl_Trfase_dom_sf"/>
</dbReference>
<evidence type="ECO:0000256" key="1">
    <source>
        <dbReference type="ARBA" id="ARBA00010990"/>
    </source>
</evidence>
<evidence type="ECO:0000259" key="4">
    <source>
        <dbReference type="Pfam" id="PF01648"/>
    </source>
</evidence>
<dbReference type="SUPFAM" id="SSF56214">
    <property type="entry name" value="4'-phosphopantetheinyl transferase"/>
    <property type="match status" value="1"/>
</dbReference>
<dbReference type="Pfam" id="PF01648">
    <property type="entry name" value="ACPS"/>
    <property type="match status" value="1"/>
</dbReference>
<comment type="similarity">
    <text evidence="1">Belongs to the P-Pant transferase superfamily. Gsp/Sfp/HetI/AcpT family.</text>
</comment>
<dbReference type="PANTHER" id="PTHR12215:SF10">
    <property type="entry name" value="L-AMINOADIPATE-SEMIALDEHYDE DEHYDROGENASE-PHOSPHOPANTETHEINYL TRANSFERASE"/>
    <property type="match status" value="1"/>
</dbReference>
<reference evidence="5 6" key="1">
    <citation type="submission" date="2015-11" db="EMBL/GenBank/DDBJ databases">
        <title>Genome sequences of Lysobacter enzymogenes strain C3 and Lysobacter antibioticus ATCC 29479.</title>
        <authorList>
            <person name="Kobayashi D.Y."/>
        </authorList>
    </citation>
    <scope>NUCLEOTIDE SEQUENCE [LARGE SCALE GENOMIC DNA]</scope>
    <source>
        <strain evidence="5 6">C3</strain>
    </source>
</reference>
<keyword evidence="2 5" id="KW-0808">Transferase</keyword>
<dbReference type="InterPro" id="IPR050559">
    <property type="entry name" value="P-Pant_transferase_sf"/>
</dbReference>
<dbReference type="RefSeq" id="WP_057945854.1">
    <property type="nucleotide sequence ID" value="NZ_CP067396.1"/>
</dbReference>
<dbReference type="PANTHER" id="PTHR12215">
    <property type="entry name" value="PHOSPHOPANTETHEINE TRANSFERASE"/>
    <property type="match status" value="1"/>
</dbReference>
<dbReference type="STRING" id="69.GLE_0179"/>
<accession>A0A0S2DAF8</accession>
<gene>
    <name evidence="5" type="primary">sfp</name>
    <name evidence="5" type="ORF">GLE_0179</name>
</gene>
<dbReference type="KEGG" id="lez:GLE_0179"/>
<dbReference type="GO" id="GO:0019878">
    <property type="term" value="P:lysine biosynthetic process via aminoadipic acid"/>
    <property type="evidence" value="ECO:0007669"/>
    <property type="project" value="TreeGrafter"/>
</dbReference>
<dbReference type="Gene3D" id="3.90.470.20">
    <property type="entry name" value="4'-phosphopantetheinyl transferase domain"/>
    <property type="match status" value="1"/>
</dbReference>
<feature type="region of interest" description="Disordered" evidence="3">
    <location>
        <begin position="1"/>
        <end position="23"/>
    </location>
</feature>
<dbReference type="Proteomes" id="UP000061569">
    <property type="component" value="Chromosome"/>
</dbReference>
<proteinExistence type="inferred from homology"/>
<dbReference type="GO" id="GO:0005829">
    <property type="term" value="C:cytosol"/>
    <property type="evidence" value="ECO:0007669"/>
    <property type="project" value="TreeGrafter"/>
</dbReference>
<dbReference type="GO" id="GO:0000287">
    <property type="term" value="F:magnesium ion binding"/>
    <property type="evidence" value="ECO:0007669"/>
    <property type="project" value="InterPro"/>
</dbReference>
<dbReference type="OrthoDB" id="9808281at2"/>
<dbReference type="GO" id="GO:0008897">
    <property type="term" value="F:holo-[acyl-carrier-protein] synthase activity"/>
    <property type="evidence" value="ECO:0007669"/>
    <property type="project" value="InterPro"/>
</dbReference>
<evidence type="ECO:0000313" key="5">
    <source>
        <dbReference type="EMBL" id="ALN55538.1"/>
    </source>
</evidence>
<protein>
    <submittedName>
        <fullName evidence="5">4'-phosphopantetheinyl transferase</fullName>
        <ecNumber evidence="5">2.7.8.-</ecNumber>
    </submittedName>
</protein>
<dbReference type="EC" id="2.7.8.-" evidence="5"/>
<dbReference type="PATRIC" id="fig|69.6.peg.181"/>
<evidence type="ECO:0000256" key="3">
    <source>
        <dbReference type="SAM" id="MobiDB-lite"/>
    </source>
</evidence>
<dbReference type="EMBL" id="CP013140">
    <property type="protein sequence ID" value="ALN55538.1"/>
    <property type="molecule type" value="Genomic_DNA"/>
</dbReference>
<evidence type="ECO:0000313" key="6">
    <source>
        <dbReference type="Proteomes" id="UP000061569"/>
    </source>
</evidence>
<dbReference type="InterPro" id="IPR008278">
    <property type="entry name" value="4-PPantetheinyl_Trfase_dom"/>
</dbReference>
<dbReference type="AlphaFoldDB" id="A0A0S2DAF8"/>
<feature type="domain" description="4'-phosphopantetheinyl transferase" evidence="4">
    <location>
        <begin position="83"/>
        <end position="172"/>
    </location>
</feature>
<name>A0A0S2DAF8_LYSEN</name>